<dbReference type="Pfam" id="PF06580">
    <property type="entry name" value="His_kinase"/>
    <property type="match status" value="1"/>
</dbReference>
<evidence type="ECO:0000256" key="1">
    <source>
        <dbReference type="SAM" id="Phobius"/>
    </source>
</evidence>
<dbReference type="PANTHER" id="PTHR34220:SF7">
    <property type="entry name" value="SENSOR HISTIDINE KINASE YPDA"/>
    <property type="match status" value="1"/>
</dbReference>
<keyword evidence="3" id="KW-0418">Kinase</keyword>
<dbReference type="Gene3D" id="3.30.565.10">
    <property type="entry name" value="Histidine kinase-like ATPase, C-terminal domain"/>
    <property type="match status" value="1"/>
</dbReference>
<evidence type="ECO:0000313" key="3">
    <source>
        <dbReference type="EMBL" id="MBE9661691.1"/>
    </source>
</evidence>
<dbReference type="InterPro" id="IPR010559">
    <property type="entry name" value="Sig_transdc_His_kin_internal"/>
</dbReference>
<reference evidence="3" key="1">
    <citation type="submission" date="2020-10" db="EMBL/GenBank/DDBJ databases">
        <title>Mucilaginibacter mali sp. nov., isolated from rhizosphere soil of apple orchard.</title>
        <authorList>
            <person name="Lee J.-S."/>
            <person name="Kim H.S."/>
            <person name="Kim J.-S."/>
        </authorList>
    </citation>
    <scope>NUCLEOTIDE SEQUENCE</scope>
    <source>
        <strain evidence="3">KCTC 22746</strain>
    </source>
</reference>
<feature type="transmembrane region" description="Helical" evidence="1">
    <location>
        <begin position="52"/>
        <end position="70"/>
    </location>
</feature>
<dbReference type="GO" id="GO:0016020">
    <property type="term" value="C:membrane"/>
    <property type="evidence" value="ECO:0007669"/>
    <property type="project" value="InterPro"/>
</dbReference>
<evidence type="ECO:0000259" key="2">
    <source>
        <dbReference type="Pfam" id="PF06580"/>
    </source>
</evidence>
<dbReference type="SUPFAM" id="SSF55874">
    <property type="entry name" value="ATPase domain of HSP90 chaperone/DNA topoisomerase II/histidine kinase"/>
    <property type="match status" value="1"/>
</dbReference>
<dbReference type="InterPro" id="IPR036890">
    <property type="entry name" value="HATPase_C_sf"/>
</dbReference>
<keyword evidence="4" id="KW-1185">Reference proteome</keyword>
<keyword evidence="1" id="KW-0812">Transmembrane</keyword>
<dbReference type="RefSeq" id="WP_194110869.1">
    <property type="nucleotide sequence ID" value="NZ_JADFFL010000002.1"/>
</dbReference>
<feature type="transmembrane region" description="Helical" evidence="1">
    <location>
        <begin position="128"/>
        <end position="146"/>
    </location>
</feature>
<gene>
    <name evidence="3" type="ORF">IRJ16_07320</name>
</gene>
<keyword evidence="1" id="KW-0472">Membrane</keyword>
<protein>
    <submittedName>
        <fullName evidence="3">Histidine kinase</fullName>
    </submittedName>
</protein>
<keyword evidence="3" id="KW-0808">Transferase</keyword>
<dbReference type="InterPro" id="IPR050640">
    <property type="entry name" value="Bact_2-comp_sensor_kinase"/>
</dbReference>
<comment type="caution">
    <text evidence="3">The sequence shown here is derived from an EMBL/GenBank/DDBJ whole genome shotgun (WGS) entry which is preliminary data.</text>
</comment>
<name>A0A929KUA2_9SPHI</name>
<accession>A0A929KUA2</accession>
<dbReference type="PANTHER" id="PTHR34220">
    <property type="entry name" value="SENSOR HISTIDINE KINASE YPDA"/>
    <property type="match status" value="1"/>
</dbReference>
<dbReference type="Proteomes" id="UP000622475">
    <property type="component" value="Unassembled WGS sequence"/>
</dbReference>
<sequence>MKRKHIILLHVAFWLLLILNHSVPSFLRNTYFSLKDQPKDLLLFIKYFTIELGFYSITALCFYANYWLVAPQLFVKKNYWKALLYTILITISLIVWRYMVEFGFFKPVIGFDNYRGGEVTFKYYTTNIIFYYFPAYFIYGLMYFFAESWYRDRHRQQELEKERAGAELAFLRSQINPHFLFNSINDIYSLTYQKSEQAPEALLKLSEILRYMLRESNDELMSLKSEVTYLQNVIELQRISAKGDAHINFRVNGQIGEQQIPPLLFIAFVENAFKHGVINDPAHPIIIELDVFNNELLFRVANQKLGGEKDRTGGIGLQNVRRRLELTYPGEHQLTISDTAGRYTIDLSLQLI</sequence>
<dbReference type="EMBL" id="JADFFL010000002">
    <property type="protein sequence ID" value="MBE9661691.1"/>
    <property type="molecule type" value="Genomic_DNA"/>
</dbReference>
<dbReference type="GO" id="GO:0000155">
    <property type="term" value="F:phosphorelay sensor kinase activity"/>
    <property type="evidence" value="ECO:0007669"/>
    <property type="project" value="InterPro"/>
</dbReference>
<evidence type="ECO:0000313" key="4">
    <source>
        <dbReference type="Proteomes" id="UP000622475"/>
    </source>
</evidence>
<dbReference type="AlphaFoldDB" id="A0A929KUA2"/>
<keyword evidence="1" id="KW-1133">Transmembrane helix</keyword>
<organism evidence="3 4">
    <name type="scientific">Mucilaginibacter myungsuensis</name>
    <dbReference type="NCBI Taxonomy" id="649104"/>
    <lineage>
        <taxon>Bacteria</taxon>
        <taxon>Pseudomonadati</taxon>
        <taxon>Bacteroidota</taxon>
        <taxon>Sphingobacteriia</taxon>
        <taxon>Sphingobacteriales</taxon>
        <taxon>Sphingobacteriaceae</taxon>
        <taxon>Mucilaginibacter</taxon>
    </lineage>
</organism>
<proteinExistence type="predicted"/>
<feature type="domain" description="Signal transduction histidine kinase internal region" evidence="2">
    <location>
        <begin position="166"/>
        <end position="240"/>
    </location>
</feature>
<feature type="transmembrane region" description="Helical" evidence="1">
    <location>
        <begin position="82"/>
        <end position="99"/>
    </location>
</feature>